<dbReference type="EMBL" id="PHFW01000003">
    <property type="protein sequence ID" value="PQM26483.1"/>
    <property type="molecule type" value="Genomic_DNA"/>
</dbReference>
<dbReference type="RefSeq" id="WP_105999859.1">
    <property type="nucleotide sequence ID" value="NZ_CM009578.1"/>
</dbReference>
<sequence>MSTALKDQIYGLIEPFNKKGAELTDATTFAGDLEWDSLTVMDFVAEVEDSFDIIISMNQQAEIENVGQLIDAVEKLRG</sequence>
<evidence type="ECO:0000259" key="1">
    <source>
        <dbReference type="PROSITE" id="PS50075"/>
    </source>
</evidence>
<dbReference type="SUPFAM" id="SSF47336">
    <property type="entry name" value="ACP-like"/>
    <property type="match status" value="1"/>
</dbReference>
<accession>A0A2S8B2B7</accession>
<keyword evidence="3" id="KW-1185">Reference proteome</keyword>
<feature type="domain" description="Carrier" evidence="1">
    <location>
        <begin position="1"/>
        <end position="77"/>
    </location>
</feature>
<dbReference type="InterPro" id="IPR009081">
    <property type="entry name" value="PP-bd_ACP"/>
</dbReference>
<dbReference type="InterPro" id="IPR036736">
    <property type="entry name" value="ACP-like_sf"/>
</dbReference>
<dbReference type="Gene3D" id="1.10.1200.10">
    <property type="entry name" value="ACP-like"/>
    <property type="match status" value="1"/>
</dbReference>
<gene>
    <name evidence="2" type="ORF">CVO77_15765</name>
</gene>
<dbReference type="PROSITE" id="PS50075">
    <property type="entry name" value="CARRIER"/>
    <property type="match status" value="1"/>
</dbReference>
<protein>
    <submittedName>
        <fullName evidence="2">Phosphopantetheine-binding protein</fullName>
    </submittedName>
</protein>
<dbReference type="OrthoDB" id="287644at2"/>
<dbReference type="AlphaFoldDB" id="A0A2S8B2B7"/>
<organism evidence="2 3">
    <name type="scientific">Sphingopyxis lindanitolerans</name>
    <dbReference type="NCBI Taxonomy" id="2054227"/>
    <lineage>
        <taxon>Bacteria</taxon>
        <taxon>Pseudomonadati</taxon>
        <taxon>Pseudomonadota</taxon>
        <taxon>Alphaproteobacteria</taxon>
        <taxon>Sphingomonadales</taxon>
        <taxon>Sphingomonadaceae</taxon>
        <taxon>Sphingopyxis</taxon>
    </lineage>
</organism>
<proteinExistence type="predicted"/>
<reference evidence="3" key="1">
    <citation type="submission" date="2017-11" db="EMBL/GenBank/DDBJ databases">
        <title>The complete genome sequence of Sphingopyxis pomeranensis sp. nov. strain WS5A3p.</title>
        <authorList>
            <person name="Kaminski M.A."/>
        </authorList>
    </citation>
    <scope>NUCLEOTIDE SEQUENCE [LARGE SCALE GENOMIC DNA]</scope>
    <source>
        <strain evidence="3">WS5A3p</strain>
    </source>
</reference>
<name>A0A2S8B2B7_9SPHN</name>
<dbReference type="Proteomes" id="UP000238954">
    <property type="component" value="Chromosome"/>
</dbReference>
<comment type="caution">
    <text evidence="2">The sequence shown here is derived from an EMBL/GenBank/DDBJ whole genome shotgun (WGS) entry which is preliminary data.</text>
</comment>
<evidence type="ECO:0000313" key="2">
    <source>
        <dbReference type="EMBL" id="PQM26483.1"/>
    </source>
</evidence>
<evidence type="ECO:0000313" key="3">
    <source>
        <dbReference type="Proteomes" id="UP000238954"/>
    </source>
</evidence>
<dbReference type="Pfam" id="PF00550">
    <property type="entry name" value="PP-binding"/>
    <property type="match status" value="1"/>
</dbReference>